<protein>
    <submittedName>
        <fullName evidence="2">Uncharacterized protein</fullName>
    </submittedName>
</protein>
<keyword evidence="1" id="KW-0812">Transmembrane</keyword>
<keyword evidence="1" id="KW-0472">Membrane</keyword>
<dbReference type="EMBL" id="MT142855">
    <property type="protein sequence ID" value="QJA89581.1"/>
    <property type="molecule type" value="Genomic_DNA"/>
</dbReference>
<feature type="transmembrane region" description="Helical" evidence="1">
    <location>
        <begin position="6"/>
        <end position="25"/>
    </location>
</feature>
<keyword evidence="1" id="KW-1133">Transmembrane helix</keyword>
<evidence type="ECO:0000313" key="3">
    <source>
        <dbReference type="EMBL" id="QJA89581.1"/>
    </source>
</evidence>
<dbReference type="AlphaFoldDB" id="A0A6M3JZB4"/>
<proteinExistence type="predicted"/>
<evidence type="ECO:0000256" key="1">
    <source>
        <dbReference type="SAM" id="Phobius"/>
    </source>
</evidence>
<evidence type="ECO:0000313" key="2">
    <source>
        <dbReference type="EMBL" id="QJA73935.1"/>
    </source>
</evidence>
<gene>
    <name evidence="2" type="ORF">MM415A02158_0018</name>
    <name evidence="3" type="ORF">MM415B02527_0005</name>
</gene>
<accession>A0A6M3JZB4</accession>
<sequence length="78" mass="9403">MWYILTIKLIGFVLGVMTMSILASGRRAKDMQREMRYRELLKRVLKWYECYINPKSDWMGVLADFPQQEIEETLKEQL</sequence>
<reference evidence="2" key="1">
    <citation type="submission" date="2020-03" db="EMBL/GenBank/DDBJ databases">
        <title>The deep terrestrial virosphere.</title>
        <authorList>
            <person name="Holmfeldt K."/>
            <person name="Nilsson E."/>
            <person name="Simone D."/>
            <person name="Lopez-Fernandez M."/>
            <person name="Wu X."/>
            <person name="de Brujin I."/>
            <person name="Lundin D."/>
            <person name="Andersson A."/>
            <person name="Bertilsson S."/>
            <person name="Dopson M."/>
        </authorList>
    </citation>
    <scope>NUCLEOTIDE SEQUENCE</scope>
    <source>
        <strain evidence="2">MM415A02158</strain>
        <strain evidence="3">MM415B02527</strain>
    </source>
</reference>
<dbReference type="EMBL" id="MT142062">
    <property type="protein sequence ID" value="QJA73935.1"/>
    <property type="molecule type" value="Genomic_DNA"/>
</dbReference>
<name>A0A6M3JZB4_9ZZZZ</name>
<organism evidence="2">
    <name type="scientific">viral metagenome</name>
    <dbReference type="NCBI Taxonomy" id="1070528"/>
    <lineage>
        <taxon>unclassified sequences</taxon>
        <taxon>metagenomes</taxon>
        <taxon>organismal metagenomes</taxon>
    </lineage>
</organism>